<feature type="domain" description="Stealth protein CR1 conserved region 1" evidence="6">
    <location>
        <begin position="590"/>
        <end position="616"/>
    </location>
</feature>
<evidence type="ECO:0000259" key="6">
    <source>
        <dbReference type="Pfam" id="PF17101"/>
    </source>
</evidence>
<dbReference type="PANTHER" id="PTHR24045:SF0">
    <property type="entry name" value="N-ACETYLGLUCOSAMINE-1-PHOSPHOTRANSFERASE SUBUNITS ALPHA_BETA"/>
    <property type="match status" value="1"/>
</dbReference>
<accession>A0A6I3IYD1</accession>
<dbReference type="InterPro" id="IPR031358">
    <property type="entry name" value="Stealth_CR1"/>
</dbReference>
<dbReference type="Gene3D" id="3.40.50.2000">
    <property type="entry name" value="Glycogen Phosphorylase B"/>
    <property type="match status" value="2"/>
</dbReference>
<dbReference type="InterPro" id="IPR031356">
    <property type="entry name" value="Stealth_CR4"/>
</dbReference>
<dbReference type="GO" id="GO:0016757">
    <property type="term" value="F:glycosyltransferase activity"/>
    <property type="evidence" value="ECO:0007669"/>
    <property type="project" value="InterPro"/>
</dbReference>
<dbReference type="Pfam" id="PF17101">
    <property type="entry name" value="Stealth_CR1"/>
    <property type="match status" value="1"/>
</dbReference>
<dbReference type="Pfam" id="PF17103">
    <property type="entry name" value="Stealth_CR4"/>
    <property type="match status" value="1"/>
</dbReference>
<dbReference type="GO" id="GO:0000271">
    <property type="term" value="P:polysaccharide biosynthetic process"/>
    <property type="evidence" value="ECO:0007669"/>
    <property type="project" value="UniProtKB-KW"/>
</dbReference>
<reference evidence="9 10" key="1">
    <citation type="submission" date="2019-10" db="EMBL/GenBank/DDBJ databases">
        <title>Nocardioides novel species isolated from the excrement of Marmot.</title>
        <authorList>
            <person name="Zhang G."/>
        </authorList>
    </citation>
    <scope>NUCLEOTIDE SEQUENCE [LARGE SCALE GENOMIC DNA]</scope>
    <source>
        <strain evidence="10">zg-579</strain>
    </source>
</reference>
<dbReference type="InterPro" id="IPR047141">
    <property type="entry name" value="Stealth"/>
</dbReference>
<dbReference type="RefSeq" id="WP_154613855.1">
    <property type="nucleotide sequence ID" value="NZ_CP053660.1"/>
</dbReference>
<dbReference type="Pfam" id="PF11380">
    <property type="entry name" value="Stealth_CR2"/>
    <property type="match status" value="1"/>
</dbReference>
<evidence type="ECO:0000256" key="3">
    <source>
        <dbReference type="ARBA" id="ARBA00023169"/>
    </source>
</evidence>
<feature type="domain" description="Stealth protein CR2 conserved region 2" evidence="5">
    <location>
        <begin position="631"/>
        <end position="734"/>
    </location>
</feature>
<dbReference type="Pfam" id="PF17102">
    <property type="entry name" value="Stealth_CR3"/>
    <property type="match status" value="1"/>
</dbReference>
<feature type="domain" description="Stealth protein CR3 conserved region 3" evidence="7">
    <location>
        <begin position="778"/>
        <end position="824"/>
    </location>
</feature>
<name>A0A6I3IYD1_9ACTN</name>
<comment type="similarity">
    <text evidence="1">Belongs to the stealth family.</text>
</comment>
<evidence type="ECO:0000259" key="4">
    <source>
        <dbReference type="Pfam" id="PF00534"/>
    </source>
</evidence>
<dbReference type="InterPro" id="IPR021520">
    <property type="entry name" value="Stealth_CR2"/>
</dbReference>
<evidence type="ECO:0000259" key="7">
    <source>
        <dbReference type="Pfam" id="PF17102"/>
    </source>
</evidence>
<keyword evidence="3" id="KW-0270">Exopolysaccharide synthesis</keyword>
<dbReference type="EMBL" id="WLCI01000003">
    <property type="protein sequence ID" value="MTB94087.1"/>
    <property type="molecule type" value="Genomic_DNA"/>
</dbReference>
<proteinExistence type="inferred from homology"/>
<evidence type="ECO:0000313" key="9">
    <source>
        <dbReference type="EMBL" id="MTB94087.1"/>
    </source>
</evidence>
<evidence type="ECO:0000256" key="1">
    <source>
        <dbReference type="ARBA" id="ARBA00007583"/>
    </source>
</evidence>
<keyword evidence="2 9" id="KW-0808">Transferase</keyword>
<dbReference type="SUPFAM" id="SSF53756">
    <property type="entry name" value="UDP-Glycosyltransferase/glycogen phosphorylase"/>
    <property type="match status" value="1"/>
</dbReference>
<dbReference type="AlphaFoldDB" id="A0A6I3IYD1"/>
<dbReference type="InterPro" id="IPR001296">
    <property type="entry name" value="Glyco_trans_1"/>
</dbReference>
<feature type="domain" description="Stealth protein CR4 conserved region 4" evidence="8">
    <location>
        <begin position="854"/>
        <end position="898"/>
    </location>
</feature>
<gene>
    <name evidence="9" type="ORF">GGQ22_03230</name>
</gene>
<dbReference type="InterPro" id="IPR031357">
    <property type="entry name" value="Stealth_CR3"/>
</dbReference>
<evidence type="ECO:0000259" key="5">
    <source>
        <dbReference type="Pfam" id="PF11380"/>
    </source>
</evidence>
<dbReference type="Pfam" id="PF00534">
    <property type="entry name" value="Glycos_transf_1"/>
    <property type="match status" value="1"/>
</dbReference>
<comment type="caution">
    <text evidence="9">The sequence shown here is derived from an EMBL/GenBank/DDBJ whole genome shotgun (WGS) entry which is preliminary data.</text>
</comment>
<dbReference type="GO" id="GO:0016772">
    <property type="term" value="F:transferase activity, transferring phosphorus-containing groups"/>
    <property type="evidence" value="ECO:0007669"/>
    <property type="project" value="InterPro"/>
</dbReference>
<evidence type="ECO:0000313" key="10">
    <source>
        <dbReference type="Proteomes" id="UP000433406"/>
    </source>
</evidence>
<organism evidence="9 10">
    <name type="scientific">Nocardioides marmotae</name>
    <dbReference type="NCBI Taxonomy" id="2663857"/>
    <lineage>
        <taxon>Bacteria</taxon>
        <taxon>Bacillati</taxon>
        <taxon>Actinomycetota</taxon>
        <taxon>Actinomycetes</taxon>
        <taxon>Propionibacteriales</taxon>
        <taxon>Nocardioidaceae</taxon>
        <taxon>Nocardioides</taxon>
    </lineage>
</organism>
<keyword evidence="10" id="KW-1185">Reference proteome</keyword>
<dbReference type="Proteomes" id="UP000433406">
    <property type="component" value="Unassembled WGS sequence"/>
</dbReference>
<feature type="domain" description="Glycosyl transferase family 1" evidence="4">
    <location>
        <begin position="205"/>
        <end position="361"/>
    </location>
</feature>
<evidence type="ECO:0000259" key="8">
    <source>
        <dbReference type="Pfam" id="PF17103"/>
    </source>
</evidence>
<dbReference type="PANTHER" id="PTHR24045">
    <property type="match status" value="1"/>
</dbReference>
<protein>
    <submittedName>
        <fullName evidence="9">Glycosyltransferase</fullName>
    </submittedName>
</protein>
<evidence type="ECO:0000256" key="2">
    <source>
        <dbReference type="ARBA" id="ARBA00022679"/>
    </source>
</evidence>
<sequence length="898" mass="98173">MRIAWLVFNLDGMGGTSRSAITQANALAPDHDVRLVSVTRSGDRPHYDVDDRVAVQYLVDVREDRDPTVPPVAGLTPAVATALADRESALVPARWDGQFSALTDVAMEAALPALDVDVLVTVTPALLASAVQLLPDHVTVVHQEHRSSSDRTSGLEPLLTYAPRADVVALLTPTVETWLRERLGEVAPETVVVPNPLPIGFVPRSRLDRKVIVAAGRLVPEKQFPKLVAAFGQVADRLPGWRLRICGEGPQRAEILRQVRKDGLWDRVELPGAVPDMRGEWAKASISALTSRAEGFPLVVQEAMAAGVPVASFDCASGPREIIEHEVSGLLVGPESVAGMAAALLRLAGDEELRHRLGEGAHRAARQYDAHALAERWLGIFADARARRAGRGRLESRALAKPPRRPRAAAAAVDVAEVTPLEARRTALRLAVDAARAASDAWFVVPRDGSNPPTVVVPMAARRALLDHLAAASVPSYLSLRDPAQHGWHERRGSVAELAADLRRGMTTQVSLEPWPTDPRTGRPGLLAGGCGVDVQFWETGVDGDLVAPRRNRWVQTLPAGTRLVDHEVDGVTVRTLPLMAEPTFDECRFPIDVVYTWVDGDDPAWNDARAARLAQVTGTATTREASGRARFVHRDELRHSMRSVHLFAPWVRHVYLVTAGQRPDWLADHPQVTVVDHREILPAEALPTFSSHAIETALHRIPGLSEQWIYLNDDVFLGRPVRPEQLFTPAGQNAVFLSATTVGPDDAPGAPAYLHAAWNNRRLLREAFGVTTTSTLAHTPHPHRVSVLTEISERFAEDVARTARAPFRSEADVSLLSSLAQHYGLATGTAYVGSAEHAFVNVSNSDVEWQLQRLLDREQDFFCLGDHHDHAVTAARLDRLLADFYAEYYPVAAPWER</sequence>